<name>A0A832EXI7_DESAE</name>
<gene>
    <name evidence="1" type="ORF">ENX80_00195</name>
</gene>
<dbReference type="AlphaFoldDB" id="A0A832EXI7"/>
<accession>A0A832EXI7</accession>
<organism evidence="1">
    <name type="scientific">Desulfurella acetivorans</name>
    <dbReference type="NCBI Taxonomy" id="33002"/>
    <lineage>
        <taxon>Bacteria</taxon>
        <taxon>Pseudomonadati</taxon>
        <taxon>Campylobacterota</taxon>
        <taxon>Desulfurellia</taxon>
        <taxon>Desulfurellales</taxon>
        <taxon>Desulfurellaceae</taxon>
        <taxon>Desulfurella</taxon>
    </lineage>
</organism>
<dbReference type="EMBL" id="DTPL01000012">
    <property type="protein sequence ID" value="HGA37227.1"/>
    <property type="molecule type" value="Genomic_DNA"/>
</dbReference>
<protein>
    <submittedName>
        <fullName evidence="1">DUF1891 domain-containing protein</fullName>
    </submittedName>
</protein>
<evidence type="ECO:0000313" key="1">
    <source>
        <dbReference type="EMBL" id="HGA37227.1"/>
    </source>
</evidence>
<reference evidence="1" key="1">
    <citation type="journal article" date="2020" name="mSystems">
        <title>Genome- and Community-Level Interaction Insights into Carbon Utilization and Element Cycling Functions of Hydrothermarchaeota in Hydrothermal Sediment.</title>
        <authorList>
            <person name="Zhou Z."/>
            <person name="Liu Y."/>
            <person name="Xu W."/>
            <person name="Pan J."/>
            <person name="Luo Z.H."/>
            <person name="Li M."/>
        </authorList>
    </citation>
    <scope>NUCLEOTIDE SEQUENCE [LARGE SCALE GENOMIC DNA]</scope>
    <source>
        <strain evidence="1">SpSt-972</strain>
    </source>
</reference>
<sequence length="20" mass="2458">MQHRLHFLRDLSWAKTIFTG</sequence>
<proteinExistence type="predicted"/>
<comment type="caution">
    <text evidence="1">The sequence shown here is derived from an EMBL/GenBank/DDBJ whole genome shotgun (WGS) entry which is preliminary data.</text>
</comment>